<feature type="signal peptide" evidence="1">
    <location>
        <begin position="1"/>
        <end position="27"/>
    </location>
</feature>
<dbReference type="Gene3D" id="3.80.10.10">
    <property type="entry name" value="Ribonuclease Inhibitor"/>
    <property type="match status" value="2"/>
</dbReference>
<dbReference type="Proteomes" id="UP000326396">
    <property type="component" value="Linkage Group LG7"/>
</dbReference>
<sequence length="508" mass="55538">MLPAVPPAAPPVLPVFLLRKLAAVAAALPRGGAAPFKAITKRSISCLEDARALKNEIIIMRLNSLSNSNTPPSEPDETLTLDRNSPISVAPDYTSLISDQILAIILSNLTKLQQISSCLVCKRWLRIGGGLLKSLRLLDWDFLDSGRLALRFPNLVDVDIVQACLISPRNSGICFSNKFVSIHVNSFISNNGFIWKPDFLSTRLVDRGVQILAQGCPNLQRLVLLGASKNGLVSIANECLALQELELCSCTDLDLKGLAGFRNLQILKLIGSVNALYDSVISDIGLTILAQVCPRLLKLELVGCEGSYDGIKAIGQCCQMLEELTLCDHKLEGGWLAALSYCTNLKTLKFQSCKFIDPNPGPNEHLGSCPTLEELHLERCQLRDKQGLGALFLVCKAVRELVFEDCWGLDNISFSAASICRRVTSLSLEGCSLLTMDGFDPVVLSWKELKRLKVVSCNNIKDSAMSAELATLFSVLKEFKWRPDSRSIMSSGLEGTGVWQKGGRSFKI</sequence>
<dbReference type="OrthoDB" id="550575at2759"/>
<comment type="caution">
    <text evidence="2">The sequence shown here is derived from an EMBL/GenBank/DDBJ whole genome shotgun (WGS) entry which is preliminary data.</text>
</comment>
<evidence type="ECO:0000313" key="3">
    <source>
        <dbReference type="Proteomes" id="UP000326396"/>
    </source>
</evidence>
<protein>
    <recommendedName>
        <fullName evidence="4">F-box domain-containing protein</fullName>
    </recommendedName>
</protein>
<dbReference type="SUPFAM" id="SSF52047">
    <property type="entry name" value="RNI-like"/>
    <property type="match status" value="2"/>
</dbReference>
<dbReference type="EMBL" id="SZYD01000017">
    <property type="protein sequence ID" value="KAD3069236.1"/>
    <property type="molecule type" value="Genomic_DNA"/>
</dbReference>
<keyword evidence="1" id="KW-0732">Signal</keyword>
<dbReference type="InterPro" id="IPR006553">
    <property type="entry name" value="Leu-rich_rpt_Cys-con_subtyp"/>
</dbReference>
<reference evidence="2 3" key="1">
    <citation type="submission" date="2019-05" db="EMBL/GenBank/DDBJ databases">
        <title>Mikania micrantha, genome provides insights into the molecular mechanism of rapid growth.</title>
        <authorList>
            <person name="Liu B."/>
        </authorList>
    </citation>
    <scope>NUCLEOTIDE SEQUENCE [LARGE SCALE GENOMIC DNA]</scope>
    <source>
        <strain evidence="2">NLD-2019</strain>
        <tissue evidence="2">Leaf</tissue>
    </source>
</reference>
<accession>A0A5N6M6Q5</accession>
<dbReference type="SMART" id="SM00367">
    <property type="entry name" value="LRR_CC"/>
    <property type="match status" value="6"/>
</dbReference>
<dbReference type="InterPro" id="IPR032675">
    <property type="entry name" value="LRR_dom_sf"/>
</dbReference>
<feature type="chain" id="PRO_5024278094" description="F-box domain-containing protein" evidence="1">
    <location>
        <begin position="28"/>
        <end position="508"/>
    </location>
</feature>
<dbReference type="PANTHER" id="PTHR13318:SF74">
    <property type="entry name" value="OS02G0658500 PROTEIN"/>
    <property type="match status" value="1"/>
</dbReference>
<dbReference type="PANTHER" id="PTHR13318">
    <property type="entry name" value="PARTNER OF PAIRED, ISOFORM B-RELATED"/>
    <property type="match status" value="1"/>
</dbReference>
<evidence type="ECO:0000256" key="1">
    <source>
        <dbReference type="SAM" id="SignalP"/>
    </source>
</evidence>
<dbReference type="GO" id="GO:0019005">
    <property type="term" value="C:SCF ubiquitin ligase complex"/>
    <property type="evidence" value="ECO:0007669"/>
    <property type="project" value="TreeGrafter"/>
</dbReference>
<gene>
    <name evidence="2" type="ORF">E3N88_37116</name>
</gene>
<organism evidence="2 3">
    <name type="scientific">Mikania micrantha</name>
    <name type="common">bitter vine</name>
    <dbReference type="NCBI Taxonomy" id="192012"/>
    <lineage>
        <taxon>Eukaryota</taxon>
        <taxon>Viridiplantae</taxon>
        <taxon>Streptophyta</taxon>
        <taxon>Embryophyta</taxon>
        <taxon>Tracheophyta</taxon>
        <taxon>Spermatophyta</taxon>
        <taxon>Magnoliopsida</taxon>
        <taxon>eudicotyledons</taxon>
        <taxon>Gunneridae</taxon>
        <taxon>Pentapetalae</taxon>
        <taxon>asterids</taxon>
        <taxon>campanulids</taxon>
        <taxon>Asterales</taxon>
        <taxon>Asteraceae</taxon>
        <taxon>Asteroideae</taxon>
        <taxon>Heliantheae alliance</taxon>
        <taxon>Eupatorieae</taxon>
        <taxon>Mikania</taxon>
    </lineage>
</organism>
<proteinExistence type="predicted"/>
<evidence type="ECO:0008006" key="4">
    <source>
        <dbReference type="Google" id="ProtNLM"/>
    </source>
</evidence>
<dbReference type="GO" id="GO:0031146">
    <property type="term" value="P:SCF-dependent proteasomal ubiquitin-dependent protein catabolic process"/>
    <property type="evidence" value="ECO:0007669"/>
    <property type="project" value="TreeGrafter"/>
</dbReference>
<name>A0A5N6M6Q5_9ASTR</name>
<keyword evidence="3" id="KW-1185">Reference proteome</keyword>
<dbReference type="FunFam" id="3.80.10.10:FF:002340">
    <property type="entry name" value="Uncharacterized protein"/>
    <property type="match status" value="1"/>
</dbReference>
<evidence type="ECO:0000313" key="2">
    <source>
        <dbReference type="EMBL" id="KAD3069236.1"/>
    </source>
</evidence>
<dbReference type="AlphaFoldDB" id="A0A5N6M6Q5"/>